<dbReference type="OMA" id="RVERKAW"/>
<accession>A0A8J6CBW2</accession>
<dbReference type="Gene3D" id="3.90.1410.10">
    <property type="entry name" value="set domain protein methyltransferase, domain 1"/>
    <property type="match status" value="1"/>
</dbReference>
<comment type="caution">
    <text evidence="3">The sequence shown here is derived from an EMBL/GenBank/DDBJ whole genome shotgun (WGS) entry which is preliminary data.</text>
</comment>
<feature type="domain" description="SET" evidence="2">
    <location>
        <begin position="85"/>
        <end position="320"/>
    </location>
</feature>
<reference evidence="3" key="1">
    <citation type="submission" date="2021-05" db="EMBL/GenBank/DDBJ databases">
        <title>The genome of the haptophyte Pavlova lutheri (Diacronema luteri, Pavlovales) - a model for lipid biosynthesis in eukaryotic algae.</title>
        <authorList>
            <person name="Hulatt C.J."/>
            <person name="Posewitz M.C."/>
        </authorList>
    </citation>
    <scope>NUCLEOTIDE SEQUENCE</scope>
    <source>
        <strain evidence="3">NIVA-4/92</strain>
    </source>
</reference>
<keyword evidence="4" id="KW-1185">Reference proteome</keyword>
<name>A0A8J6CBW2_DIALT</name>
<dbReference type="InterPro" id="IPR050600">
    <property type="entry name" value="SETD3_SETD6_MTase"/>
</dbReference>
<dbReference type="InterPro" id="IPR046341">
    <property type="entry name" value="SET_dom_sf"/>
</dbReference>
<dbReference type="PANTHER" id="PTHR13271">
    <property type="entry name" value="UNCHARACTERIZED PUTATIVE METHYLTRANSFERASE"/>
    <property type="match status" value="1"/>
</dbReference>
<dbReference type="InterPro" id="IPR001214">
    <property type="entry name" value="SET_dom"/>
</dbReference>
<organism evidence="3 4">
    <name type="scientific">Diacronema lutheri</name>
    <name type="common">Unicellular marine alga</name>
    <name type="synonym">Monochrysis lutheri</name>
    <dbReference type="NCBI Taxonomy" id="2081491"/>
    <lineage>
        <taxon>Eukaryota</taxon>
        <taxon>Haptista</taxon>
        <taxon>Haptophyta</taxon>
        <taxon>Pavlovophyceae</taxon>
        <taxon>Pavlovales</taxon>
        <taxon>Pavlovaceae</taxon>
        <taxon>Diacronema</taxon>
    </lineage>
</organism>
<feature type="region of interest" description="Disordered" evidence="1">
    <location>
        <begin position="26"/>
        <end position="62"/>
    </location>
</feature>
<sequence length="494" mass="51276">MGPAVAWRLAASHACAAAAASCAPPRARVAAGPPPKRAGKGFGGGAPAAPSRSTRAAPAAAPAASDSAEWAVLRSWLEARGATVDGIGVGIVDARTGLRGVYAARAFERGEPIFKVPRATAILDEARADASAVGAVWAGRECDVPACVRVALLVLFLLMRGDACADDWGPALAMLPTRAEFESDGGPLELWSVAEVSLCECAQLIGEVGARSAELRALYDGVLLPGWERAAQAAGSPLRGLAPPSFERVQWAVVAVSSRAYGEGEPGAGSSSMLVPAVDLCNHAPPADANTAKALAPWGEFVVIAARALAAGEEVTITYGPLPTRRLLQQFGFMLPRALATQRAFDVPLARLDLLWAGDGRARESARGDGEDVWVAKLPDGARDALAELARAGLLLRDKSGAVSRWQPCGDGLRAAVAQLHARTGAASYAQLLRRELGAFPSGAQPEADDAQLAERAPEMPPRHQLALEFRARAKRLLRDAAETEDACAAGALG</sequence>
<gene>
    <name evidence="3" type="ORF">KFE25_013922</name>
</gene>
<evidence type="ECO:0000256" key="1">
    <source>
        <dbReference type="SAM" id="MobiDB-lite"/>
    </source>
</evidence>
<dbReference type="GO" id="GO:0016279">
    <property type="term" value="F:protein-lysine N-methyltransferase activity"/>
    <property type="evidence" value="ECO:0007669"/>
    <property type="project" value="TreeGrafter"/>
</dbReference>
<dbReference type="SUPFAM" id="SSF82199">
    <property type="entry name" value="SET domain"/>
    <property type="match status" value="1"/>
</dbReference>
<dbReference type="PROSITE" id="PS50280">
    <property type="entry name" value="SET"/>
    <property type="match status" value="1"/>
</dbReference>
<evidence type="ECO:0000313" key="4">
    <source>
        <dbReference type="Proteomes" id="UP000751190"/>
    </source>
</evidence>
<dbReference type="OrthoDB" id="441812at2759"/>
<dbReference type="CDD" id="cd10527">
    <property type="entry name" value="SET_LSMT"/>
    <property type="match status" value="1"/>
</dbReference>
<feature type="compositionally biased region" description="Low complexity" evidence="1">
    <location>
        <begin position="47"/>
        <end position="62"/>
    </location>
</feature>
<evidence type="ECO:0000259" key="2">
    <source>
        <dbReference type="PROSITE" id="PS50280"/>
    </source>
</evidence>
<dbReference type="Pfam" id="PF00856">
    <property type="entry name" value="SET"/>
    <property type="match status" value="1"/>
</dbReference>
<dbReference type="AlphaFoldDB" id="A0A8J6CBW2"/>
<evidence type="ECO:0000313" key="3">
    <source>
        <dbReference type="EMBL" id="KAG8461903.1"/>
    </source>
</evidence>
<feature type="region of interest" description="Disordered" evidence="1">
    <location>
        <begin position="441"/>
        <end position="461"/>
    </location>
</feature>
<dbReference type="EMBL" id="JAGTXO010000023">
    <property type="protein sequence ID" value="KAG8461903.1"/>
    <property type="molecule type" value="Genomic_DNA"/>
</dbReference>
<proteinExistence type="predicted"/>
<protein>
    <recommendedName>
        <fullName evidence="2">SET domain-containing protein</fullName>
    </recommendedName>
</protein>
<dbReference type="Proteomes" id="UP000751190">
    <property type="component" value="Unassembled WGS sequence"/>
</dbReference>